<dbReference type="EMBL" id="JARBJD010000427">
    <property type="protein sequence ID" value="KAK2942180.1"/>
    <property type="molecule type" value="Genomic_DNA"/>
</dbReference>
<protein>
    <submittedName>
        <fullName evidence="1">Uncharacterized protein</fullName>
    </submittedName>
</protein>
<organism evidence="1 2">
    <name type="scientific">Blattamonas nauphoetae</name>
    <dbReference type="NCBI Taxonomy" id="2049346"/>
    <lineage>
        <taxon>Eukaryota</taxon>
        <taxon>Metamonada</taxon>
        <taxon>Preaxostyla</taxon>
        <taxon>Oxymonadida</taxon>
        <taxon>Blattamonas</taxon>
    </lineage>
</organism>
<name>A0ABQ9WRT1_9EUKA</name>
<gene>
    <name evidence="1" type="ORF">BLNAU_22907</name>
</gene>
<evidence type="ECO:0000313" key="2">
    <source>
        <dbReference type="Proteomes" id="UP001281761"/>
    </source>
</evidence>
<comment type="caution">
    <text evidence="1">The sequence shown here is derived from an EMBL/GenBank/DDBJ whole genome shotgun (WGS) entry which is preliminary data.</text>
</comment>
<proteinExistence type="predicted"/>
<evidence type="ECO:0000313" key="1">
    <source>
        <dbReference type="EMBL" id="KAK2942180.1"/>
    </source>
</evidence>
<sequence length="68" mass="7923">MLYEWKEDGPEMTQSGKRMMQALFSEGFEDTLEQTLKHDKSENYGFDIVRISYSITQKLGSNVEIPED</sequence>
<reference evidence="1 2" key="1">
    <citation type="journal article" date="2022" name="bioRxiv">
        <title>Genomics of Preaxostyla Flagellates Illuminates Evolutionary Transitions and the Path Towards Mitochondrial Loss.</title>
        <authorList>
            <person name="Novak L.V.F."/>
            <person name="Treitli S.C."/>
            <person name="Pyrih J."/>
            <person name="Halakuc P."/>
            <person name="Pipaliya S.V."/>
            <person name="Vacek V."/>
            <person name="Brzon O."/>
            <person name="Soukal P."/>
            <person name="Eme L."/>
            <person name="Dacks J.B."/>
            <person name="Karnkowska A."/>
            <person name="Elias M."/>
            <person name="Hampl V."/>
        </authorList>
    </citation>
    <scope>NUCLEOTIDE SEQUENCE [LARGE SCALE GENOMIC DNA]</scope>
    <source>
        <strain evidence="1">NAU3</strain>
        <tissue evidence="1">Gut</tissue>
    </source>
</reference>
<keyword evidence="2" id="KW-1185">Reference proteome</keyword>
<accession>A0ABQ9WRT1</accession>
<dbReference type="Proteomes" id="UP001281761">
    <property type="component" value="Unassembled WGS sequence"/>
</dbReference>